<accession>A0A1F5GUM2</accession>
<reference evidence="3 4" key="1">
    <citation type="journal article" date="2016" name="Nat. Commun.">
        <title>Thousands of microbial genomes shed light on interconnected biogeochemical processes in an aquifer system.</title>
        <authorList>
            <person name="Anantharaman K."/>
            <person name="Brown C.T."/>
            <person name="Hug L.A."/>
            <person name="Sharon I."/>
            <person name="Castelle C.J."/>
            <person name="Probst A.J."/>
            <person name="Thomas B.C."/>
            <person name="Singh A."/>
            <person name="Wilkins M.J."/>
            <person name="Karaoz U."/>
            <person name="Brodie E.L."/>
            <person name="Williams K.H."/>
            <person name="Hubbard S.S."/>
            <person name="Banfield J.F."/>
        </authorList>
    </citation>
    <scope>NUCLEOTIDE SEQUENCE [LARGE SCALE GENOMIC DNA]</scope>
</reference>
<evidence type="ECO:0000313" key="4">
    <source>
        <dbReference type="Proteomes" id="UP000176666"/>
    </source>
</evidence>
<protein>
    <recommendedName>
        <fullName evidence="2">Peptide deformylase</fullName>
        <shortName evidence="2">PDF</shortName>
        <ecNumber evidence="2">3.5.1.88</ecNumber>
    </recommendedName>
    <alternativeName>
        <fullName evidence="2">Polypeptide deformylase</fullName>
    </alternativeName>
</protein>
<dbReference type="GO" id="GO:0046872">
    <property type="term" value="F:metal ion binding"/>
    <property type="evidence" value="ECO:0007669"/>
    <property type="project" value="UniProtKB-KW"/>
</dbReference>
<dbReference type="GO" id="GO:0042586">
    <property type="term" value="F:peptide deformylase activity"/>
    <property type="evidence" value="ECO:0007669"/>
    <property type="project" value="UniProtKB-UniRule"/>
</dbReference>
<dbReference type="PANTHER" id="PTHR10458:SF22">
    <property type="entry name" value="PEPTIDE DEFORMYLASE"/>
    <property type="match status" value="1"/>
</dbReference>
<feature type="binding site" evidence="2">
    <location>
        <position position="93"/>
    </location>
    <ligand>
        <name>Fe cation</name>
        <dbReference type="ChEBI" id="CHEBI:24875"/>
    </ligand>
</feature>
<feature type="binding site" evidence="2">
    <location>
        <position position="135"/>
    </location>
    <ligand>
        <name>Fe cation</name>
        <dbReference type="ChEBI" id="CHEBI:24875"/>
    </ligand>
</feature>
<dbReference type="SUPFAM" id="SSF56420">
    <property type="entry name" value="Peptide deformylase"/>
    <property type="match status" value="1"/>
</dbReference>
<comment type="cofactor">
    <cofactor evidence="2">
        <name>Fe(2+)</name>
        <dbReference type="ChEBI" id="CHEBI:29033"/>
    </cofactor>
    <text evidence="2">Binds 1 Fe(2+) ion.</text>
</comment>
<dbReference type="Pfam" id="PF01327">
    <property type="entry name" value="Pep_deformylase"/>
    <property type="match status" value="1"/>
</dbReference>
<dbReference type="EMBL" id="MFBJ01000053">
    <property type="protein sequence ID" value="OGD95551.1"/>
    <property type="molecule type" value="Genomic_DNA"/>
</dbReference>
<dbReference type="NCBIfam" id="NF001159">
    <property type="entry name" value="PRK00150.1-3"/>
    <property type="match status" value="1"/>
</dbReference>
<dbReference type="HAMAP" id="MF_00163">
    <property type="entry name" value="Pep_deformylase"/>
    <property type="match status" value="1"/>
</dbReference>
<evidence type="ECO:0000313" key="3">
    <source>
        <dbReference type="EMBL" id="OGD95551.1"/>
    </source>
</evidence>
<dbReference type="Proteomes" id="UP000176666">
    <property type="component" value="Unassembled WGS sequence"/>
</dbReference>
<sequence length="175" mass="19894">MIKNILTLPNDNQNLRRKSETVSVFDNNLHELINDLTQTLKSQLDPPGLGLSAVQLGIFKRVFVAKIRNKIKSFINPKILKFSKQEIALLEGCFSIPELYGHVNRPAEINLESQDKQGKKTTASYKGLPARIIQHEIDHLDGILFIDHIHDQNGKLFKVEKNKKGKEELVEVAYV</sequence>
<comment type="catalytic activity">
    <reaction evidence="2">
        <text>N-terminal N-formyl-L-methionyl-[peptide] + H2O = N-terminal L-methionyl-[peptide] + formate</text>
        <dbReference type="Rhea" id="RHEA:24420"/>
        <dbReference type="Rhea" id="RHEA-COMP:10639"/>
        <dbReference type="Rhea" id="RHEA-COMP:10640"/>
        <dbReference type="ChEBI" id="CHEBI:15377"/>
        <dbReference type="ChEBI" id="CHEBI:15740"/>
        <dbReference type="ChEBI" id="CHEBI:49298"/>
        <dbReference type="ChEBI" id="CHEBI:64731"/>
        <dbReference type="EC" id="3.5.1.88"/>
    </reaction>
</comment>
<comment type="caution">
    <text evidence="3">The sequence shown here is derived from an EMBL/GenBank/DDBJ whole genome shotgun (WGS) entry which is preliminary data.</text>
</comment>
<dbReference type="PRINTS" id="PR01576">
    <property type="entry name" value="PDEFORMYLASE"/>
</dbReference>
<name>A0A1F5GUM2_9BACT</name>
<dbReference type="PIRSF" id="PIRSF004749">
    <property type="entry name" value="Pep_def"/>
    <property type="match status" value="1"/>
</dbReference>
<dbReference type="InterPro" id="IPR023635">
    <property type="entry name" value="Peptide_deformylase"/>
</dbReference>
<dbReference type="Gene3D" id="3.90.45.10">
    <property type="entry name" value="Peptide deformylase"/>
    <property type="match status" value="1"/>
</dbReference>
<dbReference type="InterPro" id="IPR036821">
    <property type="entry name" value="Peptide_deformylase_sf"/>
</dbReference>
<comment type="similarity">
    <text evidence="1 2">Belongs to the polypeptide deformylase family.</text>
</comment>
<dbReference type="EC" id="3.5.1.88" evidence="2"/>
<evidence type="ECO:0000256" key="1">
    <source>
        <dbReference type="ARBA" id="ARBA00010759"/>
    </source>
</evidence>
<dbReference type="AlphaFoldDB" id="A0A1F5GUM2"/>
<evidence type="ECO:0000256" key="2">
    <source>
        <dbReference type="HAMAP-Rule" id="MF_00163"/>
    </source>
</evidence>
<keyword evidence="2" id="KW-0648">Protein biosynthesis</keyword>
<dbReference type="CDD" id="cd00487">
    <property type="entry name" value="Pep_deformylase"/>
    <property type="match status" value="1"/>
</dbReference>
<feature type="binding site" evidence="2">
    <location>
        <position position="139"/>
    </location>
    <ligand>
        <name>Fe cation</name>
        <dbReference type="ChEBI" id="CHEBI:24875"/>
    </ligand>
</feature>
<keyword evidence="2" id="KW-0378">Hydrolase</keyword>
<keyword evidence="2" id="KW-0408">Iron</keyword>
<gene>
    <name evidence="2" type="primary">def</name>
    <name evidence="3" type="ORF">A3F02_01120</name>
</gene>
<dbReference type="GO" id="GO:0006412">
    <property type="term" value="P:translation"/>
    <property type="evidence" value="ECO:0007669"/>
    <property type="project" value="UniProtKB-UniRule"/>
</dbReference>
<keyword evidence="2" id="KW-0479">Metal-binding</keyword>
<comment type="function">
    <text evidence="2">Removes the formyl group from the N-terminal Met of newly synthesized proteins. Requires at least a dipeptide for an efficient rate of reaction. N-terminal L-methionine is a prerequisite for activity but the enzyme has broad specificity at other positions.</text>
</comment>
<organism evidence="3 4">
    <name type="scientific">Candidatus Curtissbacteria bacterium RIFCSPHIGHO2_12_FULL_38_9b</name>
    <dbReference type="NCBI Taxonomy" id="1797720"/>
    <lineage>
        <taxon>Bacteria</taxon>
        <taxon>Candidatus Curtissiibacteriota</taxon>
    </lineage>
</organism>
<dbReference type="PANTHER" id="PTHR10458">
    <property type="entry name" value="PEPTIDE DEFORMYLASE"/>
    <property type="match status" value="1"/>
</dbReference>
<proteinExistence type="inferred from homology"/>
<feature type="active site" evidence="2">
    <location>
        <position position="136"/>
    </location>
</feature>
<dbReference type="NCBIfam" id="TIGR00079">
    <property type="entry name" value="pept_deformyl"/>
    <property type="match status" value="1"/>
</dbReference>